<keyword evidence="2" id="KW-0812">Transmembrane</keyword>
<protein>
    <submittedName>
        <fullName evidence="3">Uncharacterized protein</fullName>
    </submittedName>
</protein>
<feature type="region of interest" description="Disordered" evidence="1">
    <location>
        <begin position="1"/>
        <end position="20"/>
    </location>
</feature>
<keyword evidence="4" id="KW-1185">Reference proteome</keyword>
<feature type="compositionally biased region" description="Basic and acidic residues" evidence="1">
    <location>
        <begin position="60"/>
        <end position="75"/>
    </location>
</feature>
<evidence type="ECO:0000256" key="2">
    <source>
        <dbReference type="SAM" id="Phobius"/>
    </source>
</evidence>
<feature type="compositionally biased region" description="Basic and acidic residues" evidence="1">
    <location>
        <begin position="30"/>
        <end position="49"/>
    </location>
</feature>
<sequence length="236" mass="26083">MAELEKPNEVAEENSVKDATRIASNAVVEQVKDAPAEAVHDKAVSENKEAMPGTTTDTSVDSKSEPEGSPKEKANAQETNATKSETKVEKESTPVFTSSDVRTESTHSGSFFLRLLFILVAVIALPLCLAFALTGLSLILATLALFFACFVAVTGVFYHDFLTFFQINSLDRMISFDAIPYLQQYYDLLPEPYRFALAIVIVILAAFFVLGLAFLFLKLAKSIWHGMGNWRWKLSK</sequence>
<evidence type="ECO:0000313" key="4">
    <source>
        <dbReference type="Proteomes" id="UP000070080"/>
    </source>
</evidence>
<comment type="caution">
    <text evidence="3">The sequence shown here is derived from an EMBL/GenBank/DDBJ whole genome shotgun (WGS) entry which is preliminary data.</text>
</comment>
<feature type="transmembrane region" description="Helical" evidence="2">
    <location>
        <begin position="111"/>
        <end position="131"/>
    </location>
</feature>
<dbReference type="EMBL" id="LSCV01000005">
    <property type="protein sequence ID" value="KXB42208.1"/>
    <property type="molecule type" value="Genomic_DNA"/>
</dbReference>
<evidence type="ECO:0000256" key="1">
    <source>
        <dbReference type="SAM" id="MobiDB-lite"/>
    </source>
</evidence>
<proteinExistence type="predicted"/>
<dbReference type="Proteomes" id="UP000070080">
    <property type="component" value="Unassembled WGS sequence"/>
</dbReference>
<dbReference type="AlphaFoldDB" id="A0A133YG99"/>
<name>A0A133YG99_9FIRM</name>
<feature type="transmembrane region" description="Helical" evidence="2">
    <location>
        <begin position="195"/>
        <end position="217"/>
    </location>
</feature>
<dbReference type="RefSeq" id="WP_066713212.1">
    <property type="nucleotide sequence ID" value="NZ_JARFNM010000001.1"/>
</dbReference>
<gene>
    <name evidence="3" type="ORF">HMPREF1872_00382</name>
</gene>
<feature type="transmembrane region" description="Helical" evidence="2">
    <location>
        <begin position="138"/>
        <end position="158"/>
    </location>
</feature>
<keyword evidence="2" id="KW-1133">Transmembrane helix</keyword>
<reference evidence="4" key="1">
    <citation type="submission" date="2016-01" db="EMBL/GenBank/DDBJ databases">
        <authorList>
            <person name="Mitreva M."/>
            <person name="Pepin K.H."/>
            <person name="Mihindukulasuriya K.A."/>
            <person name="Fulton R."/>
            <person name="Fronick C."/>
            <person name="O'Laughlin M."/>
            <person name="Miner T."/>
            <person name="Herter B."/>
            <person name="Rosa B.A."/>
            <person name="Cordes M."/>
            <person name="Tomlinson C."/>
            <person name="Wollam A."/>
            <person name="Palsikar V.B."/>
            <person name="Mardis E.R."/>
            <person name="Wilson R.K."/>
        </authorList>
    </citation>
    <scope>NUCLEOTIDE SEQUENCE [LARGE SCALE GENOMIC DNA]</scope>
    <source>
        <strain evidence="4">KA00274</strain>
    </source>
</reference>
<accession>A0A133YG99</accession>
<keyword evidence="2" id="KW-0472">Membrane</keyword>
<organism evidence="3 4">
    <name type="scientific">Amygdalobacter nucleatus</name>
    <dbReference type="NCBI Taxonomy" id="3029274"/>
    <lineage>
        <taxon>Bacteria</taxon>
        <taxon>Bacillati</taxon>
        <taxon>Bacillota</taxon>
        <taxon>Clostridia</taxon>
        <taxon>Eubacteriales</taxon>
        <taxon>Oscillospiraceae</taxon>
        <taxon>Amygdalobacter</taxon>
    </lineage>
</organism>
<evidence type="ECO:0000313" key="3">
    <source>
        <dbReference type="EMBL" id="KXB42208.1"/>
    </source>
</evidence>
<feature type="region of interest" description="Disordered" evidence="1">
    <location>
        <begin position="28"/>
        <end position="94"/>
    </location>
</feature>